<dbReference type="EMBL" id="PTJC01000006">
    <property type="protein sequence ID" value="PPK85253.1"/>
    <property type="molecule type" value="Genomic_DNA"/>
</dbReference>
<dbReference type="SUPFAM" id="SSF53756">
    <property type="entry name" value="UDP-Glycosyltransferase/glycogen phosphorylase"/>
    <property type="match status" value="1"/>
</dbReference>
<evidence type="ECO:0000313" key="3">
    <source>
        <dbReference type="Proteomes" id="UP000237662"/>
    </source>
</evidence>
<sequence>MRDLDARSEHTLICCLDWGLGHAARSLALARQLQHGGLRISWASSGPAAEMLRRELPDTEIHELPPYRVRYDTKSMVWNVARQAYFWRKTIKAEHRATAELVKKLGIDRIISDSRFGCYHAEVHSVFLTHQLHPITHFAPATTVYRWQLGRFDEFWVPDHPGHDRLSGKLSDPAGYENVQFIGPLPHIMPREGQPEYDLLALLSGPEPMRSRLEEIVVPQLESLAQSTHIVRGLPATAQSLHTSLDYTNFTDTATLSPLLTAARFVIARPGYSTLMDLRALNKKAILIPTPGQTEQMYLAQRAQLQGWAVAVMDQDKLDVEKALKRLMQSG</sequence>
<feature type="domain" description="Glycosyl transferase family 28 C-terminal" evidence="1">
    <location>
        <begin position="243"/>
        <end position="329"/>
    </location>
</feature>
<dbReference type="AlphaFoldDB" id="A0A2S6I276"/>
<comment type="caution">
    <text evidence="2">The sequence shown here is derived from an EMBL/GenBank/DDBJ whole genome shotgun (WGS) entry which is preliminary data.</text>
</comment>
<dbReference type="Proteomes" id="UP000237662">
    <property type="component" value="Unassembled WGS sequence"/>
</dbReference>
<evidence type="ECO:0000259" key="1">
    <source>
        <dbReference type="Pfam" id="PF04101"/>
    </source>
</evidence>
<keyword evidence="3" id="KW-1185">Reference proteome</keyword>
<reference evidence="2 3" key="1">
    <citation type="submission" date="2018-02" db="EMBL/GenBank/DDBJ databases">
        <title>Genomic Encyclopedia of Archaeal and Bacterial Type Strains, Phase II (KMG-II): from individual species to whole genera.</title>
        <authorList>
            <person name="Goeker M."/>
        </authorList>
    </citation>
    <scope>NUCLEOTIDE SEQUENCE [LARGE SCALE GENOMIC DNA]</scope>
    <source>
        <strain evidence="2 3">DSM 29526</strain>
    </source>
</reference>
<keyword evidence="2" id="KW-0808">Transferase</keyword>
<dbReference type="RefSeq" id="WP_104419761.1">
    <property type="nucleotide sequence ID" value="NZ_PTJC01000006.1"/>
</dbReference>
<dbReference type="GO" id="GO:0016758">
    <property type="term" value="F:hexosyltransferase activity"/>
    <property type="evidence" value="ECO:0007669"/>
    <property type="project" value="InterPro"/>
</dbReference>
<dbReference type="InterPro" id="IPR007235">
    <property type="entry name" value="Glyco_trans_28_C"/>
</dbReference>
<protein>
    <submittedName>
        <fullName evidence="2">UDP-N-acetylglucosamine:LPS N-acetylglucosamine transferase</fullName>
    </submittedName>
</protein>
<dbReference type="OrthoDB" id="9803241at2"/>
<gene>
    <name evidence="2" type="ORF">CLV84_2145</name>
</gene>
<organism evidence="2 3">
    <name type="scientific">Neolewinella xylanilytica</name>
    <dbReference type="NCBI Taxonomy" id="1514080"/>
    <lineage>
        <taxon>Bacteria</taxon>
        <taxon>Pseudomonadati</taxon>
        <taxon>Bacteroidota</taxon>
        <taxon>Saprospiria</taxon>
        <taxon>Saprospirales</taxon>
        <taxon>Lewinellaceae</taxon>
        <taxon>Neolewinella</taxon>
    </lineage>
</organism>
<proteinExistence type="predicted"/>
<dbReference type="Pfam" id="PF04101">
    <property type="entry name" value="Glyco_tran_28_C"/>
    <property type="match status" value="1"/>
</dbReference>
<evidence type="ECO:0000313" key="2">
    <source>
        <dbReference type="EMBL" id="PPK85253.1"/>
    </source>
</evidence>
<accession>A0A2S6I276</accession>
<name>A0A2S6I276_9BACT</name>
<dbReference type="Gene3D" id="3.40.50.2000">
    <property type="entry name" value="Glycogen Phosphorylase B"/>
    <property type="match status" value="1"/>
</dbReference>